<dbReference type="PANTHER" id="PTHR35802">
    <property type="entry name" value="PROTEASE SYNTHASE AND SPORULATION PROTEIN PAI 2"/>
    <property type="match status" value="1"/>
</dbReference>
<dbReference type="PIRSF" id="PIRSF010372">
    <property type="entry name" value="PaiB"/>
    <property type="match status" value="1"/>
</dbReference>
<dbReference type="AlphaFoldDB" id="A0A9X0UEY3"/>
<name>A0A9X0UEY3_9PROT</name>
<dbReference type="InterPro" id="IPR012349">
    <property type="entry name" value="Split_barrel_FMN-bd"/>
</dbReference>
<dbReference type="Proteomes" id="UP000600101">
    <property type="component" value="Unassembled WGS sequence"/>
</dbReference>
<proteinExistence type="predicted"/>
<gene>
    <name evidence="2" type="ORF">H7965_18675</name>
</gene>
<dbReference type="SUPFAM" id="SSF50475">
    <property type="entry name" value="FMN-binding split barrel"/>
    <property type="match status" value="1"/>
</dbReference>
<feature type="region of interest" description="Disordered" evidence="1">
    <location>
        <begin position="173"/>
        <end position="211"/>
    </location>
</feature>
<reference evidence="2" key="1">
    <citation type="submission" date="2020-08" db="EMBL/GenBank/DDBJ databases">
        <authorList>
            <person name="Hu Y."/>
            <person name="Nguyen S.V."/>
            <person name="Li F."/>
            <person name="Fanning S."/>
        </authorList>
    </citation>
    <scope>NUCLEOTIDE SEQUENCE</scope>
    <source>
        <strain evidence="2">SYSU D8009</strain>
    </source>
</reference>
<evidence type="ECO:0000313" key="2">
    <source>
        <dbReference type="EMBL" id="MBC4017336.1"/>
    </source>
</evidence>
<dbReference type="InterPro" id="IPR007396">
    <property type="entry name" value="TR_PAI2-type"/>
</dbReference>
<comment type="caution">
    <text evidence="2">The sequence shown here is derived from an EMBL/GenBank/DDBJ whole genome shotgun (WGS) entry which is preliminary data.</text>
</comment>
<dbReference type="Gene3D" id="2.30.110.10">
    <property type="entry name" value="Electron Transport, Fmn-binding Protein, Chain A"/>
    <property type="match status" value="1"/>
</dbReference>
<keyword evidence="3" id="KW-1185">Reference proteome</keyword>
<organism evidence="2 3">
    <name type="scientific">Siccirubricoccus deserti</name>
    <dbReference type="NCBI Taxonomy" id="2013562"/>
    <lineage>
        <taxon>Bacteria</taxon>
        <taxon>Pseudomonadati</taxon>
        <taxon>Pseudomonadota</taxon>
        <taxon>Alphaproteobacteria</taxon>
        <taxon>Acetobacterales</taxon>
        <taxon>Roseomonadaceae</taxon>
        <taxon>Siccirubricoccus</taxon>
    </lineage>
</organism>
<evidence type="ECO:0000313" key="3">
    <source>
        <dbReference type="Proteomes" id="UP000600101"/>
    </source>
</evidence>
<sequence length="211" mass="22897">MYNPPAFREDRPEILHALIRQARLALLLSNGSGGVPDVTHLPLTLDAEAGVLIGHMARANPHWQALREAGRAIAVFRGAEAYVSPNWYPSKAEHHRVVPTWNYEAVHAEGPVEIIEEAARLHAIVSALTAEKEAVQPRPWAVTDAPADFIASQLKGIVGLVLRIERLTGKRKLSQNRAEPDRAGAVAGLAASEDPRDRATAAAMRSVVEGR</sequence>
<evidence type="ECO:0000256" key="1">
    <source>
        <dbReference type="SAM" id="MobiDB-lite"/>
    </source>
</evidence>
<dbReference type="PANTHER" id="PTHR35802:SF1">
    <property type="entry name" value="PROTEASE SYNTHASE AND SPORULATION PROTEIN PAI 2"/>
    <property type="match status" value="1"/>
</dbReference>
<protein>
    <submittedName>
        <fullName evidence="2">FMN-binding negative transcriptional regulator</fullName>
    </submittedName>
</protein>
<dbReference type="EMBL" id="JACOMF010000027">
    <property type="protein sequence ID" value="MBC4017336.1"/>
    <property type="molecule type" value="Genomic_DNA"/>
</dbReference>
<dbReference type="Pfam" id="PF04299">
    <property type="entry name" value="FMN_bind_2"/>
    <property type="match status" value="1"/>
</dbReference>
<accession>A0A9X0UEY3</accession>